<evidence type="ECO:0000256" key="4">
    <source>
        <dbReference type="ARBA" id="ARBA00029440"/>
    </source>
</evidence>
<dbReference type="InterPro" id="IPR017896">
    <property type="entry name" value="4Fe4S_Fe-S-bd"/>
</dbReference>
<dbReference type="Proteomes" id="UP001431776">
    <property type="component" value="Unassembled WGS sequence"/>
</dbReference>
<dbReference type="InterPro" id="IPR051394">
    <property type="entry name" value="Glutamate_Synthase"/>
</dbReference>
<dbReference type="PRINTS" id="PR00419">
    <property type="entry name" value="ADXRDTASE"/>
</dbReference>
<accession>A0AAW6TSG2</accession>
<comment type="caution">
    <text evidence="6">The sequence shown here is derived from an EMBL/GenBank/DDBJ whole genome shotgun (WGS) entry which is preliminary data.</text>
</comment>
<evidence type="ECO:0000259" key="5">
    <source>
        <dbReference type="PROSITE" id="PS51379"/>
    </source>
</evidence>
<dbReference type="InterPro" id="IPR009051">
    <property type="entry name" value="Helical_ferredxn"/>
</dbReference>
<dbReference type="EMBL" id="JASCXX010000005">
    <property type="protein sequence ID" value="MDI6448642.1"/>
    <property type="molecule type" value="Genomic_DNA"/>
</dbReference>
<dbReference type="InterPro" id="IPR028261">
    <property type="entry name" value="DPD_II"/>
</dbReference>
<protein>
    <submittedName>
        <fullName evidence="6">Glutamate synthase subunit beta</fullName>
    </submittedName>
</protein>
<dbReference type="GO" id="GO:0051536">
    <property type="term" value="F:iron-sulfur cluster binding"/>
    <property type="evidence" value="ECO:0007669"/>
    <property type="project" value="InterPro"/>
</dbReference>
<keyword evidence="2" id="KW-0560">Oxidoreductase</keyword>
<dbReference type="SUPFAM" id="SSF46548">
    <property type="entry name" value="alpha-helical ferredoxin"/>
    <property type="match status" value="1"/>
</dbReference>
<evidence type="ECO:0000313" key="7">
    <source>
        <dbReference type="Proteomes" id="UP001431776"/>
    </source>
</evidence>
<dbReference type="PANTHER" id="PTHR43100">
    <property type="entry name" value="GLUTAMATE SYNTHASE [NADPH] SMALL CHAIN"/>
    <property type="match status" value="1"/>
</dbReference>
<dbReference type="Gene3D" id="1.10.1060.10">
    <property type="entry name" value="Alpha-helical ferredoxin"/>
    <property type="match status" value="1"/>
</dbReference>
<dbReference type="InterPro" id="IPR036188">
    <property type="entry name" value="FAD/NAD-bd_sf"/>
</dbReference>
<dbReference type="GO" id="GO:0016639">
    <property type="term" value="F:oxidoreductase activity, acting on the CH-NH2 group of donors, NAD or NADP as acceptor"/>
    <property type="evidence" value="ECO:0007669"/>
    <property type="project" value="InterPro"/>
</dbReference>
<dbReference type="GO" id="GO:0006537">
    <property type="term" value="P:glutamate biosynthetic process"/>
    <property type="evidence" value="ECO:0007669"/>
    <property type="project" value="UniProtKB-KW"/>
</dbReference>
<organism evidence="6 7">
    <name type="scientific">Anaerobaca lacustris</name>
    <dbReference type="NCBI Taxonomy" id="3044600"/>
    <lineage>
        <taxon>Bacteria</taxon>
        <taxon>Pseudomonadati</taxon>
        <taxon>Planctomycetota</taxon>
        <taxon>Phycisphaerae</taxon>
        <taxon>Sedimentisphaerales</taxon>
        <taxon>Anaerobacaceae</taxon>
        <taxon>Anaerobaca</taxon>
    </lineage>
</organism>
<dbReference type="PANTHER" id="PTHR43100:SF1">
    <property type="entry name" value="GLUTAMATE SYNTHASE [NADPH] SMALL CHAIN"/>
    <property type="match status" value="1"/>
</dbReference>
<dbReference type="PROSITE" id="PS51379">
    <property type="entry name" value="4FE4S_FER_2"/>
    <property type="match status" value="1"/>
</dbReference>
<keyword evidence="1" id="KW-0028">Amino-acid biosynthesis</keyword>
<dbReference type="SUPFAM" id="SSF51971">
    <property type="entry name" value="Nucleotide-binding domain"/>
    <property type="match status" value="2"/>
</dbReference>
<dbReference type="InterPro" id="IPR023753">
    <property type="entry name" value="FAD/NAD-binding_dom"/>
</dbReference>
<dbReference type="InterPro" id="IPR006005">
    <property type="entry name" value="Glut_synth_ssu1"/>
</dbReference>
<evidence type="ECO:0000256" key="3">
    <source>
        <dbReference type="ARBA" id="ARBA00023164"/>
    </source>
</evidence>
<dbReference type="RefSeq" id="WP_349244052.1">
    <property type="nucleotide sequence ID" value="NZ_JASCXX010000005.1"/>
</dbReference>
<dbReference type="Pfam" id="PF07992">
    <property type="entry name" value="Pyr_redox_2"/>
    <property type="match status" value="1"/>
</dbReference>
<reference evidence="6" key="1">
    <citation type="submission" date="2023-05" db="EMBL/GenBank/DDBJ databases">
        <title>Anaerotaeda fermentans gen. nov., sp. nov., a novel anaerobic planctomycete of the new family within the order Sedimentisphaerales isolated from Taman Peninsula, Russia.</title>
        <authorList>
            <person name="Khomyakova M.A."/>
            <person name="Merkel A.Y."/>
            <person name="Slobodkin A.I."/>
        </authorList>
    </citation>
    <scope>NUCLEOTIDE SEQUENCE</scope>
    <source>
        <strain evidence="6">M17dextr</strain>
    </source>
</reference>
<feature type="domain" description="4Fe-4S ferredoxin-type" evidence="5">
    <location>
        <begin position="36"/>
        <end position="71"/>
    </location>
</feature>
<keyword evidence="7" id="KW-1185">Reference proteome</keyword>
<dbReference type="Gene3D" id="3.50.50.60">
    <property type="entry name" value="FAD/NAD(P)-binding domain"/>
    <property type="match status" value="2"/>
</dbReference>
<proteinExistence type="predicted"/>
<dbReference type="AlphaFoldDB" id="A0AAW6TSG2"/>
<comment type="pathway">
    <text evidence="4">Amino-acid biosynthesis.</text>
</comment>
<evidence type="ECO:0000313" key="6">
    <source>
        <dbReference type="EMBL" id="MDI6448642.1"/>
    </source>
</evidence>
<evidence type="ECO:0000256" key="1">
    <source>
        <dbReference type="ARBA" id="ARBA00022605"/>
    </source>
</evidence>
<keyword evidence="3" id="KW-0314">Glutamate biosynthesis</keyword>
<gene>
    <name evidence="6" type="ORF">QJ522_06270</name>
</gene>
<evidence type="ECO:0000256" key="2">
    <source>
        <dbReference type="ARBA" id="ARBA00023002"/>
    </source>
</evidence>
<name>A0AAW6TSG2_9BACT</name>
<dbReference type="Pfam" id="PF14691">
    <property type="entry name" value="Fer4_20"/>
    <property type="match status" value="1"/>
</dbReference>
<dbReference type="NCBIfam" id="TIGR01317">
    <property type="entry name" value="GOGAT_sm_gam"/>
    <property type="match status" value="1"/>
</dbReference>
<sequence>MGEPRGFLKYARSEVGHRPVAERVTDFREIDLPLTPDAMRDQAARCMNCGIPFCQGAGCPVVNCIPDFNDLVYRGRWKDACSLLHRTNNFPEITGRVCPAPCENACTLNVNDNPVMIKHIEYQIVERGFEEGWIVPQPPKVRMGKRVAVIGSGPAGLAAAQNLARAGHDVMVIEKDERPGGLLRYGIPDFKLEKGVIDRRLDQMRAEGVQFQCGVAVGEDISIRYLRKRFDGVCLAMGAGQPRDLNVPGRGFDNIVYAMEYLTAQNKLCAGEPLEGATPISAKDKVVVVIGGGDTGSDCVGTARRQGARKIYQLEILPKPPEQRPPDTPWPNWPRIMRTSSSQEEGCERRWSVMTKRFIGTDILVSQLLGCQVEWIQGPQGWKVKEVPGTEFTLPVDLVLLATGFVHVTHAGLVQNLGLQLDERGNVLVNHHQTSEPWVFAAGDAVRGASLVVHAIRSGQDAAAAMDRWLRQEHRGQ</sequence>